<keyword evidence="2" id="KW-0503">Monooxygenase</keyword>
<keyword evidence="2" id="KW-0560">Oxidoreductase</keyword>
<sequence length="91" mass="10224">MVLIIAKLKVKAGLAEAFIEKTKPLIAGSNAEKGCIEYILYRNHEDSSLFHMVEKWKDMEAIKAHQAAPHYVNSGVSEFIEESEITLHDPV</sequence>
<dbReference type="PANTHER" id="PTHR33336">
    <property type="entry name" value="QUINOL MONOOXYGENASE YGIN-RELATED"/>
    <property type="match status" value="1"/>
</dbReference>
<dbReference type="Gene3D" id="3.30.70.100">
    <property type="match status" value="1"/>
</dbReference>
<accession>A0AAJ1MM06</accession>
<dbReference type="PANTHER" id="PTHR33336:SF3">
    <property type="entry name" value="ABM DOMAIN-CONTAINING PROTEIN"/>
    <property type="match status" value="1"/>
</dbReference>
<feature type="domain" description="ABM" evidence="1">
    <location>
        <begin position="2"/>
        <end position="91"/>
    </location>
</feature>
<gene>
    <name evidence="2" type="ORF">PQJ61_17095</name>
</gene>
<dbReference type="InterPro" id="IPR011008">
    <property type="entry name" value="Dimeric_a/b-barrel"/>
</dbReference>
<evidence type="ECO:0000313" key="3">
    <source>
        <dbReference type="Proteomes" id="UP001221217"/>
    </source>
</evidence>
<evidence type="ECO:0000313" key="2">
    <source>
        <dbReference type="EMBL" id="MDC7228481.1"/>
    </source>
</evidence>
<protein>
    <submittedName>
        <fullName evidence="2">Quinol monooxygenase</fullName>
    </submittedName>
</protein>
<proteinExistence type="predicted"/>
<dbReference type="AlphaFoldDB" id="A0AAJ1MM06"/>
<reference evidence="2 3" key="1">
    <citation type="submission" date="2022-12" db="EMBL/GenBank/DDBJ databases">
        <title>Metagenome assembled genome from gulf of manar.</title>
        <authorList>
            <person name="Kohli P."/>
            <person name="Pk S."/>
            <person name="Venkata Ramana C."/>
            <person name="Sasikala C."/>
        </authorList>
    </citation>
    <scope>NUCLEOTIDE SEQUENCE [LARGE SCALE GENOMIC DNA]</scope>
    <source>
        <strain evidence="2">JB008</strain>
    </source>
</reference>
<name>A0AAJ1MM06_9SPIO</name>
<dbReference type="Pfam" id="PF03992">
    <property type="entry name" value="ABM"/>
    <property type="match status" value="1"/>
</dbReference>
<dbReference type="SUPFAM" id="SSF54909">
    <property type="entry name" value="Dimeric alpha+beta barrel"/>
    <property type="match status" value="1"/>
</dbReference>
<dbReference type="InterPro" id="IPR007138">
    <property type="entry name" value="ABM_dom"/>
</dbReference>
<dbReference type="PROSITE" id="PS51725">
    <property type="entry name" value="ABM"/>
    <property type="match status" value="1"/>
</dbReference>
<dbReference type="EMBL" id="JAQQAL010000049">
    <property type="protein sequence ID" value="MDC7228481.1"/>
    <property type="molecule type" value="Genomic_DNA"/>
</dbReference>
<organism evidence="2 3">
    <name type="scientific">Candidatus Thalassospirochaeta sargassi</name>
    <dbReference type="NCBI Taxonomy" id="3119039"/>
    <lineage>
        <taxon>Bacteria</taxon>
        <taxon>Pseudomonadati</taxon>
        <taxon>Spirochaetota</taxon>
        <taxon>Spirochaetia</taxon>
        <taxon>Spirochaetales</taxon>
        <taxon>Spirochaetaceae</taxon>
        <taxon>Candidatus Thalassospirochaeta</taxon>
    </lineage>
</organism>
<dbReference type="InterPro" id="IPR050744">
    <property type="entry name" value="AI-2_Isomerase_LsrG"/>
</dbReference>
<dbReference type="Proteomes" id="UP001221217">
    <property type="component" value="Unassembled WGS sequence"/>
</dbReference>
<dbReference type="GO" id="GO:0004497">
    <property type="term" value="F:monooxygenase activity"/>
    <property type="evidence" value="ECO:0007669"/>
    <property type="project" value="UniProtKB-KW"/>
</dbReference>
<evidence type="ECO:0000259" key="1">
    <source>
        <dbReference type="PROSITE" id="PS51725"/>
    </source>
</evidence>
<comment type="caution">
    <text evidence="2">The sequence shown here is derived from an EMBL/GenBank/DDBJ whole genome shotgun (WGS) entry which is preliminary data.</text>
</comment>